<dbReference type="Gene3D" id="3.30.60.20">
    <property type="match status" value="1"/>
</dbReference>
<evidence type="ECO:0000256" key="3">
    <source>
        <dbReference type="ARBA" id="ARBA00022723"/>
    </source>
</evidence>
<keyword evidence="2" id="KW-0813">Transport</keyword>
<feature type="region of interest" description="Disordered" evidence="8">
    <location>
        <begin position="585"/>
        <end position="604"/>
    </location>
</feature>
<dbReference type="SMART" id="SM00228">
    <property type="entry name" value="PDZ"/>
    <property type="match status" value="1"/>
</dbReference>
<evidence type="ECO:0008006" key="14">
    <source>
        <dbReference type="Google" id="ProtNLM"/>
    </source>
</evidence>
<dbReference type="Pfam" id="PF13180">
    <property type="entry name" value="PDZ_2"/>
    <property type="match status" value="1"/>
</dbReference>
<dbReference type="PROSITE" id="PS51847">
    <property type="entry name" value="SMP"/>
    <property type="match status" value="1"/>
</dbReference>
<dbReference type="Pfam" id="PF00130">
    <property type="entry name" value="C1_1"/>
    <property type="match status" value="1"/>
</dbReference>
<dbReference type="InterPro" id="IPR001478">
    <property type="entry name" value="PDZ"/>
</dbReference>
<sequence length="940" mass="105432">MLIWLISTAAVCILLGAILTLWVEWHLFSQPVRSHRLAHDDDETRIEADNPIELPEELLAELEALVDRSSSADSVGSCNKDETLLAINLLVQFFFRELRSQGPVRRFLLRRINQEMEEVLTRGAVSKIIKGLKIYDVEMGSRAPSIHQIGVHRVGMDDDRKQMESVDFDLTIDYSGGLGIAIDVALAYGKSAFLSAKVSRLKGQVRLSFSRRPYSHWSVAFAMPPQLDVDVTSRVQGRSFSHVTSLVSSQIHKWIQRKYTLPSSRMRHRPFFPHPNQLLLPTSSSQTPPPPTTSPIRRGSLEVTVLDIARLNPLLQGEGVYCTMALDNSPWLNASPSETEGRVVLDIRMIRRLHQSLGIQFQQQSSSPESSPLEETGKEWKPANHGAPVFEIESDSAAEDAGLKIGDIILQVDETTVRSGEDVIKAVHKSSDLFVILRVDRLLARRRGSMMRYDTTPSMTFDGFDERSLANAAVAPVWDEPGSHLFLPANNLPSINKLNQALDIKRTTTRPLEKVIHLGDTLKFHVAPAGQHRFLNLSIWLTGVPAVDETAMTGKNSSGKPSSSTTTSPSKSSVAKSNLTNLFKKHSPLHQVESKGSTGTKEQSKDVPIGYVNISLPEVVADCQLNTQGHHISTYQLYPADVKANLGRQSPSSHQLGFDPRLCYGDISLSFVYRPDKDDDLPSPDLDSDIVDGIPYPLSPLTHLTTHHLLSPLVEMARPAVDIMVNDSMPMHHFVLTQFINVRLCDFCRKKIWLREAFKCGNCELVCHKKCIKRFPDRKWCGIDDFFLPTMPIAIDTPKVDPEENPFLSTEEDVDELVELESAVERLQSREHDESLMRLAKDSGKEIYSHLNSGQRRARITSMLQRLESATEMEILRRYELAARLDRPDGTPWSGDEKQKLEKEAELCEARRQALVLLLLHYSAGLQNVEEAERDSKLCD</sequence>
<keyword evidence="4" id="KW-0862">Zinc</keyword>
<dbReference type="PROSITE" id="PS00479">
    <property type="entry name" value="ZF_DAG_PE_1"/>
    <property type="match status" value="1"/>
</dbReference>
<dbReference type="Proteomes" id="UP001234178">
    <property type="component" value="Unassembled WGS sequence"/>
</dbReference>
<dbReference type="Pfam" id="PF26547">
    <property type="entry name" value="PDZD8_N"/>
    <property type="match status" value="1"/>
</dbReference>
<dbReference type="EMBL" id="JAOYFB010000001">
    <property type="protein sequence ID" value="KAK4002341.1"/>
    <property type="molecule type" value="Genomic_DNA"/>
</dbReference>
<dbReference type="PANTHER" id="PTHR21519:SF1">
    <property type="entry name" value="PDZ DOMAIN-CONTAINING PROTEIN 8"/>
    <property type="match status" value="1"/>
</dbReference>
<evidence type="ECO:0000256" key="6">
    <source>
        <dbReference type="ARBA" id="ARBA00023121"/>
    </source>
</evidence>
<protein>
    <recommendedName>
        <fullName evidence="14">PDZ domain-containing protein 8</fullName>
    </recommendedName>
</protein>
<proteinExistence type="predicted"/>
<dbReference type="Gene3D" id="2.30.42.10">
    <property type="match status" value="1"/>
</dbReference>
<keyword evidence="6" id="KW-0446">Lipid-binding</keyword>
<name>A0ABQ9YP04_9CRUS</name>
<keyword evidence="5" id="KW-0445">Lipid transport</keyword>
<dbReference type="InterPro" id="IPR039275">
    <property type="entry name" value="PDZD8"/>
</dbReference>
<dbReference type="PANTHER" id="PTHR21519">
    <property type="entry name" value="PDZ DOMAIN-CONTAINING PROTEIN 8"/>
    <property type="match status" value="1"/>
</dbReference>
<comment type="caution">
    <text evidence="12">The sequence shown here is derived from an EMBL/GenBank/DDBJ whole genome shotgun (WGS) entry which is preliminary data.</text>
</comment>
<evidence type="ECO:0000256" key="8">
    <source>
        <dbReference type="SAM" id="MobiDB-lite"/>
    </source>
</evidence>
<dbReference type="CDD" id="cd20825">
    <property type="entry name" value="C1_PDZD8"/>
    <property type="match status" value="1"/>
</dbReference>
<dbReference type="InterPro" id="IPR002219">
    <property type="entry name" value="PKC_DAG/PE"/>
</dbReference>
<dbReference type="InterPro" id="IPR031468">
    <property type="entry name" value="SMP_LBD"/>
</dbReference>
<evidence type="ECO:0000313" key="13">
    <source>
        <dbReference type="Proteomes" id="UP001234178"/>
    </source>
</evidence>
<evidence type="ECO:0000256" key="2">
    <source>
        <dbReference type="ARBA" id="ARBA00022448"/>
    </source>
</evidence>
<keyword evidence="13" id="KW-1185">Reference proteome</keyword>
<reference evidence="12 13" key="1">
    <citation type="journal article" date="2023" name="Nucleic Acids Res.">
        <title>The hologenome of Daphnia magna reveals possible DNA methylation and microbiome-mediated evolution of the host genome.</title>
        <authorList>
            <person name="Chaturvedi A."/>
            <person name="Li X."/>
            <person name="Dhandapani V."/>
            <person name="Marshall H."/>
            <person name="Kissane S."/>
            <person name="Cuenca-Cambronero M."/>
            <person name="Asole G."/>
            <person name="Calvet F."/>
            <person name="Ruiz-Romero M."/>
            <person name="Marangio P."/>
            <person name="Guigo R."/>
            <person name="Rago D."/>
            <person name="Mirbahai L."/>
            <person name="Eastwood N."/>
            <person name="Colbourne J.K."/>
            <person name="Zhou J."/>
            <person name="Mallon E."/>
            <person name="Orsini L."/>
        </authorList>
    </citation>
    <scope>NUCLEOTIDE SEQUENCE [LARGE SCALE GENOMIC DNA]</scope>
    <source>
        <strain evidence="12">LRV0_1</strain>
    </source>
</reference>
<dbReference type="SMART" id="SM00109">
    <property type="entry name" value="C1"/>
    <property type="match status" value="1"/>
</dbReference>
<feature type="region of interest" description="Disordered" evidence="8">
    <location>
        <begin position="278"/>
        <end position="297"/>
    </location>
</feature>
<feature type="compositionally biased region" description="Low complexity" evidence="8">
    <location>
        <begin position="362"/>
        <end position="374"/>
    </location>
</feature>
<evidence type="ECO:0000256" key="5">
    <source>
        <dbReference type="ARBA" id="ARBA00023055"/>
    </source>
</evidence>
<dbReference type="PROSITE" id="PS50081">
    <property type="entry name" value="ZF_DAG_PE_2"/>
    <property type="match status" value="1"/>
</dbReference>
<keyword evidence="7" id="KW-0472">Membrane</keyword>
<feature type="region of interest" description="Disordered" evidence="8">
    <location>
        <begin position="551"/>
        <end position="575"/>
    </location>
</feature>
<evidence type="ECO:0000256" key="1">
    <source>
        <dbReference type="ARBA" id="ARBA00004370"/>
    </source>
</evidence>
<dbReference type="InterPro" id="IPR046349">
    <property type="entry name" value="C1-like_sf"/>
</dbReference>
<dbReference type="SUPFAM" id="SSF50156">
    <property type="entry name" value="PDZ domain-like"/>
    <property type="match status" value="1"/>
</dbReference>
<evidence type="ECO:0000256" key="4">
    <source>
        <dbReference type="ARBA" id="ARBA00022833"/>
    </source>
</evidence>
<feature type="compositionally biased region" description="Low complexity" evidence="8">
    <location>
        <begin position="553"/>
        <end position="575"/>
    </location>
</feature>
<keyword evidence="3" id="KW-0479">Metal-binding</keyword>
<evidence type="ECO:0000259" key="10">
    <source>
        <dbReference type="PROSITE" id="PS50106"/>
    </source>
</evidence>
<feature type="region of interest" description="Disordered" evidence="8">
    <location>
        <begin position="359"/>
        <end position="383"/>
    </location>
</feature>
<dbReference type="SUPFAM" id="SSF57889">
    <property type="entry name" value="Cysteine-rich domain"/>
    <property type="match status" value="1"/>
</dbReference>
<dbReference type="InterPro" id="IPR036034">
    <property type="entry name" value="PDZ_sf"/>
</dbReference>
<evidence type="ECO:0000259" key="11">
    <source>
        <dbReference type="PROSITE" id="PS51847"/>
    </source>
</evidence>
<feature type="domain" description="Phorbol-ester/DAG-type" evidence="9">
    <location>
        <begin position="731"/>
        <end position="781"/>
    </location>
</feature>
<feature type="domain" description="SMP-LTD" evidence="11">
    <location>
        <begin position="80"/>
        <end position="270"/>
    </location>
</feature>
<evidence type="ECO:0000313" key="12">
    <source>
        <dbReference type="EMBL" id="KAK4002341.1"/>
    </source>
</evidence>
<comment type="subcellular location">
    <subcellularLocation>
        <location evidence="1">Membrane</location>
    </subcellularLocation>
</comment>
<evidence type="ECO:0000256" key="7">
    <source>
        <dbReference type="ARBA" id="ARBA00023136"/>
    </source>
</evidence>
<evidence type="ECO:0000259" key="9">
    <source>
        <dbReference type="PROSITE" id="PS50081"/>
    </source>
</evidence>
<dbReference type="CDD" id="cd21674">
    <property type="entry name" value="SMP_PDZD8"/>
    <property type="match status" value="1"/>
</dbReference>
<dbReference type="InterPro" id="IPR058801">
    <property type="entry name" value="PDZD8_N"/>
</dbReference>
<gene>
    <name evidence="12" type="ORF">OUZ56_004176</name>
</gene>
<dbReference type="PROSITE" id="PS50106">
    <property type="entry name" value="PDZ"/>
    <property type="match status" value="1"/>
</dbReference>
<organism evidence="12 13">
    <name type="scientific">Daphnia magna</name>
    <dbReference type="NCBI Taxonomy" id="35525"/>
    <lineage>
        <taxon>Eukaryota</taxon>
        <taxon>Metazoa</taxon>
        <taxon>Ecdysozoa</taxon>
        <taxon>Arthropoda</taxon>
        <taxon>Crustacea</taxon>
        <taxon>Branchiopoda</taxon>
        <taxon>Diplostraca</taxon>
        <taxon>Cladocera</taxon>
        <taxon>Anomopoda</taxon>
        <taxon>Daphniidae</taxon>
        <taxon>Daphnia</taxon>
    </lineage>
</organism>
<accession>A0ABQ9YP04</accession>
<feature type="domain" description="PDZ" evidence="10">
    <location>
        <begin position="346"/>
        <end position="419"/>
    </location>
</feature>